<proteinExistence type="predicted"/>
<evidence type="ECO:0000259" key="1">
    <source>
        <dbReference type="Pfam" id="PF00694"/>
    </source>
</evidence>
<dbReference type="GO" id="GO:0051539">
    <property type="term" value="F:4 iron, 4 sulfur cluster binding"/>
    <property type="evidence" value="ECO:0007669"/>
    <property type="project" value="TreeGrafter"/>
</dbReference>
<dbReference type="AlphaFoldDB" id="A0A0F9EG71"/>
<dbReference type="GO" id="GO:0006099">
    <property type="term" value="P:tricarboxylic acid cycle"/>
    <property type="evidence" value="ECO:0007669"/>
    <property type="project" value="TreeGrafter"/>
</dbReference>
<dbReference type="PANTHER" id="PTHR43160">
    <property type="entry name" value="ACONITATE HYDRATASE B"/>
    <property type="match status" value="1"/>
</dbReference>
<dbReference type="InterPro" id="IPR050926">
    <property type="entry name" value="Aconitase/IPM_isomerase"/>
</dbReference>
<dbReference type="InterPro" id="IPR015928">
    <property type="entry name" value="Aconitase/3IPM_dehydase_swvl"/>
</dbReference>
<dbReference type="Gene3D" id="3.20.19.10">
    <property type="entry name" value="Aconitase, domain 4"/>
    <property type="match status" value="1"/>
</dbReference>
<dbReference type="SUPFAM" id="SSF52016">
    <property type="entry name" value="LeuD/IlvD-like"/>
    <property type="match status" value="1"/>
</dbReference>
<evidence type="ECO:0000313" key="2">
    <source>
        <dbReference type="EMBL" id="KKL73108.1"/>
    </source>
</evidence>
<dbReference type="Pfam" id="PF00694">
    <property type="entry name" value="Aconitase_C"/>
    <property type="match status" value="1"/>
</dbReference>
<protein>
    <recommendedName>
        <fullName evidence="1">Aconitase A/isopropylmalate dehydratase small subunit swivel domain-containing protein</fullName>
    </recommendedName>
</protein>
<reference evidence="2" key="1">
    <citation type="journal article" date="2015" name="Nature">
        <title>Complex archaea that bridge the gap between prokaryotes and eukaryotes.</title>
        <authorList>
            <person name="Spang A."/>
            <person name="Saw J.H."/>
            <person name="Jorgensen S.L."/>
            <person name="Zaremba-Niedzwiedzka K."/>
            <person name="Martijn J."/>
            <person name="Lind A.E."/>
            <person name="van Eijk R."/>
            <person name="Schleper C."/>
            <person name="Guy L."/>
            <person name="Ettema T.J."/>
        </authorList>
    </citation>
    <scope>NUCLEOTIDE SEQUENCE</scope>
</reference>
<name>A0A0F9EG71_9ZZZZ</name>
<dbReference type="InterPro" id="IPR000573">
    <property type="entry name" value="AconitaseA/IPMdHydase_ssu_swvl"/>
</dbReference>
<dbReference type="EMBL" id="LAZR01025067">
    <property type="protein sequence ID" value="KKL73108.1"/>
    <property type="molecule type" value="Genomic_DNA"/>
</dbReference>
<accession>A0A0F9EG71</accession>
<dbReference type="PANTHER" id="PTHR43160:SF4">
    <property type="entry name" value="ACONITATE HYDRATASE B"/>
    <property type="match status" value="1"/>
</dbReference>
<dbReference type="GO" id="GO:0005829">
    <property type="term" value="C:cytosol"/>
    <property type="evidence" value="ECO:0007669"/>
    <property type="project" value="TreeGrafter"/>
</dbReference>
<feature type="non-terminal residue" evidence="2">
    <location>
        <position position="1"/>
    </location>
</feature>
<feature type="domain" description="Aconitase A/isopropylmalate dehydratase small subunit swivel" evidence="1">
    <location>
        <begin position="1"/>
        <end position="43"/>
    </location>
</feature>
<dbReference type="GO" id="GO:0003994">
    <property type="term" value="F:aconitate hydratase activity"/>
    <property type="evidence" value="ECO:0007669"/>
    <property type="project" value="TreeGrafter"/>
</dbReference>
<comment type="caution">
    <text evidence="2">The sequence shown here is derived from an EMBL/GenBank/DDBJ whole genome shotgun (WGS) entry which is preliminary data.</text>
</comment>
<gene>
    <name evidence="2" type="ORF">LCGC14_2078190</name>
</gene>
<sequence>GSSREHAALAPMYLGVKAVLAKTYALVHQTNLVNFGILPLVFVKDGDYDRINVDDVLEIPDVRDAVGSGEVIVRNTTQGYEFTARHNLSERQVEVLLEGGLLNHIKAHAG</sequence>
<organism evidence="2">
    <name type="scientific">marine sediment metagenome</name>
    <dbReference type="NCBI Taxonomy" id="412755"/>
    <lineage>
        <taxon>unclassified sequences</taxon>
        <taxon>metagenomes</taxon>
        <taxon>ecological metagenomes</taxon>
    </lineage>
</organism>